<evidence type="ECO:0000313" key="4">
    <source>
        <dbReference type="Proteomes" id="UP000184164"/>
    </source>
</evidence>
<reference evidence="3 4" key="1">
    <citation type="submission" date="2016-11" db="EMBL/GenBank/DDBJ databases">
        <authorList>
            <person name="Jaros S."/>
            <person name="Januszkiewicz K."/>
            <person name="Wedrychowicz H."/>
        </authorList>
    </citation>
    <scope>NUCLEOTIDE SEQUENCE [LARGE SCALE GENOMIC DNA]</scope>
    <source>
        <strain evidence="3 4">DSM 26910</strain>
    </source>
</reference>
<name>A0A1M5ENR3_9BACT</name>
<dbReference type="AlphaFoldDB" id="A0A1M5ENR3"/>
<dbReference type="Pfam" id="PF13505">
    <property type="entry name" value="OMP_b-brl"/>
    <property type="match status" value="1"/>
</dbReference>
<keyword evidence="4" id="KW-1185">Reference proteome</keyword>
<feature type="domain" description="Outer membrane protein beta-barrel" evidence="2">
    <location>
        <begin position="10"/>
        <end position="184"/>
    </location>
</feature>
<gene>
    <name evidence="3" type="ORF">SAMN05444274_109106</name>
</gene>
<dbReference type="EMBL" id="FQUM01000009">
    <property type="protein sequence ID" value="SHF80731.1"/>
    <property type="molecule type" value="Genomic_DNA"/>
</dbReference>
<dbReference type="Proteomes" id="UP000184164">
    <property type="component" value="Unassembled WGS sequence"/>
</dbReference>
<accession>A0A1M5ENR3</accession>
<proteinExistence type="predicted"/>
<evidence type="ECO:0000256" key="1">
    <source>
        <dbReference type="ARBA" id="ARBA00022729"/>
    </source>
</evidence>
<dbReference type="InterPro" id="IPR027385">
    <property type="entry name" value="Beta-barrel_OMP"/>
</dbReference>
<dbReference type="RefSeq" id="WP_073003069.1">
    <property type="nucleotide sequence ID" value="NZ_FQUM01000009.1"/>
</dbReference>
<sequence>MRKLFLVTILLFIGVAFSYAQVELKALVGTNLTKFGNDDNDVSAKAGFQFGGGVLIGDKFYVEPGIQFVRNSKTLTMETTELAFDQNFVKIPVYAGYHVLGHESGPLAMRVFGGPTVSIPGKISGGDHGITKDDINNALWAVDAGIGLDILFLFVEVNYEYTMTKTFKDETIDSKNRGIIINAGIHIDF</sequence>
<dbReference type="OrthoDB" id="672705at2"/>
<dbReference type="STRING" id="1484053.SAMN05444274_109106"/>
<protein>
    <submittedName>
        <fullName evidence="3">Outer membrane protein beta-barrel domain-containing protein</fullName>
    </submittedName>
</protein>
<organism evidence="3 4">
    <name type="scientific">Mariniphaga anaerophila</name>
    <dbReference type="NCBI Taxonomy" id="1484053"/>
    <lineage>
        <taxon>Bacteria</taxon>
        <taxon>Pseudomonadati</taxon>
        <taxon>Bacteroidota</taxon>
        <taxon>Bacteroidia</taxon>
        <taxon>Marinilabiliales</taxon>
        <taxon>Prolixibacteraceae</taxon>
        <taxon>Mariniphaga</taxon>
    </lineage>
</organism>
<evidence type="ECO:0000259" key="2">
    <source>
        <dbReference type="Pfam" id="PF13505"/>
    </source>
</evidence>
<evidence type="ECO:0000313" key="3">
    <source>
        <dbReference type="EMBL" id="SHF80731.1"/>
    </source>
</evidence>
<keyword evidence="1" id="KW-0732">Signal</keyword>